<proteinExistence type="predicted"/>
<feature type="domain" description="YHS" evidence="1">
    <location>
        <begin position="59"/>
        <end position="97"/>
    </location>
</feature>
<dbReference type="InterPro" id="IPR009078">
    <property type="entry name" value="Ferritin-like_SF"/>
</dbReference>
<comment type="caution">
    <text evidence="2">The sequence shown here is derived from an EMBL/GenBank/DDBJ whole genome shotgun (WGS) entry which is preliminary data.</text>
</comment>
<accession>A0A1G1L213</accession>
<evidence type="ECO:0000259" key="1">
    <source>
        <dbReference type="Pfam" id="PF04945"/>
    </source>
</evidence>
<protein>
    <recommendedName>
        <fullName evidence="1">YHS domain-containing protein</fullName>
    </recommendedName>
</protein>
<dbReference type="Pfam" id="PF04945">
    <property type="entry name" value="YHS"/>
    <property type="match status" value="1"/>
</dbReference>
<sequence length="164" mass="18616">MSLKQMTPFGIRLFLMLLFLGFLVPNYSAFSETADINTVTSLGLNGYDPVSYFPESDGKVMRGNSYYSYTYNGTVYEFSSEANLDSFKIDPERYLPKYDGWCATSMASGKKISSRPTLFDVENGKLYLFSKLTAQLAWNSKKDELISRADENWKKMQIGEKSST</sequence>
<dbReference type="AlphaFoldDB" id="A0A1G1L213"/>
<organism evidence="2 3">
    <name type="scientific">Candidatus Danuiimicrobium aquiferis</name>
    <dbReference type="NCBI Taxonomy" id="1801832"/>
    <lineage>
        <taxon>Bacteria</taxon>
        <taxon>Pseudomonadati</taxon>
        <taxon>Candidatus Omnitrophota</taxon>
        <taxon>Candidatus Danuiimicrobium</taxon>
    </lineage>
</organism>
<dbReference type="SUPFAM" id="SSF47240">
    <property type="entry name" value="Ferritin-like"/>
    <property type="match status" value="1"/>
</dbReference>
<dbReference type="InterPro" id="IPR007029">
    <property type="entry name" value="YHS_dom"/>
</dbReference>
<dbReference type="Proteomes" id="UP000178187">
    <property type="component" value="Unassembled WGS sequence"/>
</dbReference>
<gene>
    <name evidence="2" type="ORF">A3G33_10110</name>
</gene>
<evidence type="ECO:0000313" key="3">
    <source>
        <dbReference type="Proteomes" id="UP000178187"/>
    </source>
</evidence>
<dbReference type="EMBL" id="MHFR01000013">
    <property type="protein sequence ID" value="OGW99176.1"/>
    <property type="molecule type" value="Genomic_DNA"/>
</dbReference>
<name>A0A1G1L213_9BACT</name>
<reference evidence="2 3" key="1">
    <citation type="journal article" date="2016" name="Nat. Commun.">
        <title>Thousands of microbial genomes shed light on interconnected biogeochemical processes in an aquifer system.</title>
        <authorList>
            <person name="Anantharaman K."/>
            <person name="Brown C.T."/>
            <person name="Hug L.A."/>
            <person name="Sharon I."/>
            <person name="Castelle C.J."/>
            <person name="Probst A.J."/>
            <person name="Thomas B.C."/>
            <person name="Singh A."/>
            <person name="Wilkins M.J."/>
            <person name="Karaoz U."/>
            <person name="Brodie E.L."/>
            <person name="Williams K.H."/>
            <person name="Hubbard S.S."/>
            <person name="Banfield J.F."/>
        </authorList>
    </citation>
    <scope>NUCLEOTIDE SEQUENCE [LARGE SCALE GENOMIC DNA]</scope>
</reference>
<dbReference type="NCBIfam" id="NF041384">
    <property type="entry name" value="YHS_seleno_dom"/>
    <property type="match status" value="1"/>
</dbReference>
<evidence type="ECO:0000313" key="2">
    <source>
        <dbReference type="EMBL" id="OGW99176.1"/>
    </source>
</evidence>